<feature type="chain" id="PRO_5039664938" evidence="1">
    <location>
        <begin position="24"/>
        <end position="295"/>
    </location>
</feature>
<sequence length="295" mass="34718">MPISHKMQNRLLFLLSLFMFVNMQTGCTNHRIPFNRKGWDEWDGHYYSRKFMVDDLVNNRLKVGMTYQEILDLLGESYFVNEEDSMPGIRYEIDVEYQLLDIDTYKGTDLFIKFGKDSLVVSYKLVDWKSGYIPEAENILDIHYILTQRGPVEVDDLLAKGYKVIGRYKLYNPHPRPITSADARFITGKLSGWLNSSYPQKRFRFALQNLTAESISNHMKYAFTMLSYKRILEGDFYCLKLQADDKETVSIYITKALCDDEDYDDTEECVVYPFFTEAWHENIMDSNPYKPGELW</sequence>
<feature type="signal peptide" evidence="1">
    <location>
        <begin position="1"/>
        <end position="23"/>
    </location>
</feature>
<organism evidence="2 3">
    <name type="scientific">Jilunia laotingensis</name>
    <dbReference type="NCBI Taxonomy" id="2763675"/>
    <lineage>
        <taxon>Bacteria</taxon>
        <taxon>Pseudomonadati</taxon>
        <taxon>Bacteroidota</taxon>
        <taxon>Bacteroidia</taxon>
        <taxon>Bacteroidales</taxon>
        <taxon>Bacteroidaceae</taxon>
        <taxon>Jilunia</taxon>
    </lineage>
</organism>
<reference evidence="2" key="1">
    <citation type="submission" date="2020-08" db="EMBL/GenBank/DDBJ databases">
        <title>Genome public.</title>
        <authorList>
            <person name="Liu C."/>
            <person name="Sun Q."/>
        </authorList>
    </citation>
    <scope>NUCLEOTIDE SEQUENCE</scope>
    <source>
        <strain evidence="2">N12</strain>
    </source>
</reference>
<gene>
    <name evidence="2" type="ORF">H8744_11245</name>
</gene>
<evidence type="ECO:0000256" key="1">
    <source>
        <dbReference type="SAM" id="SignalP"/>
    </source>
</evidence>
<proteinExistence type="predicted"/>
<keyword evidence="1" id="KW-0732">Signal</keyword>
<evidence type="ECO:0000313" key="2">
    <source>
        <dbReference type="EMBL" id="MBC8593812.1"/>
    </source>
</evidence>
<accession>A0A926F828</accession>
<comment type="caution">
    <text evidence="2">The sequence shown here is derived from an EMBL/GenBank/DDBJ whole genome shotgun (WGS) entry which is preliminary data.</text>
</comment>
<dbReference type="Proteomes" id="UP000651085">
    <property type="component" value="Unassembled WGS sequence"/>
</dbReference>
<keyword evidence="3" id="KW-1185">Reference proteome</keyword>
<protein>
    <submittedName>
        <fullName evidence="2">Uncharacterized protein</fullName>
    </submittedName>
</protein>
<name>A0A926F828_9BACT</name>
<evidence type="ECO:0000313" key="3">
    <source>
        <dbReference type="Proteomes" id="UP000651085"/>
    </source>
</evidence>
<dbReference type="AlphaFoldDB" id="A0A926F828"/>
<dbReference type="EMBL" id="JACRTF010000001">
    <property type="protein sequence ID" value="MBC8593812.1"/>
    <property type="molecule type" value="Genomic_DNA"/>
</dbReference>